<sequence length="103" mass="11827">MSDADVRKDDLVFTVTWEAKPSEVDALTKIVQTFLPLAEREPGLKVVRTHQAVGDPTKFFFYEVFADAEAFAAHQETEHFKTLIMEQAVPKLAKRERIQHRLV</sequence>
<dbReference type="PROSITE" id="PS51725">
    <property type="entry name" value="ABM"/>
    <property type="match status" value="1"/>
</dbReference>
<dbReference type="Gene3D" id="3.30.70.100">
    <property type="match status" value="1"/>
</dbReference>
<dbReference type="InterPro" id="IPR050744">
    <property type="entry name" value="AI-2_Isomerase_LsrG"/>
</dbReference>
<evidence type="ECO:0000313" key="2">
    <source>
        <dbReference type="EMBL" id="SJZ41600.1"/>
    </source>
</evidence>
<proteinExistence type="predicted"/>
<dbReference type="PANTHER" id="PTHR33336">
    <property type="entry name" value="QUINOL MONOOXYGENASE YGIN-RELATED"/>
    <property type="match status" value="1"/>
</dbReference>
<dbReference type="GO" id="GO:0004497">
    <property type="term" value="F:monooxygenase activity"/>
    <property type="evidence" value="ECO:0007669"/>
    <property type="project" value="UniProtKB-KW"/>
</dbReference>
<dbReference type="EMBL" id="FUWJ01000001">
    <property type="protein sequence ID" value="SJZ41600.1"/>
    <property type="molecule type" value="Genomic_DNA"/>
</dbReference>
<protein>
    <submittedName>
        <fullName evidence="2">Quinol monooxygenase YgiN</fullName>
    </submittedName>
</protein>
<organism evidence="2 3">
    <name type="scientific">Enhydrobacter aerosaccus</name>
    <dbReference type="NCBI Taxonomy" id="225324"/>
    <lineage>
        <taxon>Bacteria</taxon>
        <taxon>Pseudomonadati</taxon>
        <taxon>Pseudomonadota</taxon>
        <taxon>Alphaproteobacteria</taxon>
        <taxon>Hyphomicrobiales</taxon>
        <taxon>Enhydrobacter</taxon>
    </lineage>
</organism>
<dbReference type="AlphaFoldDB" id="A0A1T4KGQ3"/>
<evidence type="ECO:0000313" key="3">
    <source>
        <dbReference type="Proteomes" id="UP000190092"/>
    </source>
</evidence>
<keyword evidence="2" id="KW-0503">Monooxygenase</keyword>
<dbReference type="SUPFAM" id="SSF54909">
    <property type="entry name" value="Dimeric alpha+beta barrel"/>
    <property type="match status" value="1"/>
</dbReference>
<keyword evidence="3" id="KW-1185">Reference proteome</keyword>
<keyword evidence="2" id="KW-0560">Oxidoreductase</keyword>
<accession>A0A1T4KGQ3</accession>
<dbReference type="InterPro" id="IPR007138">
    <property type="entry name" value="ABM_dom"/>
</dbReference>
<dbReference type="Pfam" id="PF03992">
    <property type="entry name" value="ABM"/>
    <property type="match status" value="1"/>
</dbReference>
<dbReference type="PANTHER" id="PTHR33336:SF15">
    <property type="entry name" value="ABM DOMAIN-CONTAINING PROTEIN"/>
    <property type="match status" value="1"/>
</dbReference>
<reference evidence="3" key="1">
    <citation type="submission" date="2017-02" db="EMBL/GenBank/DDBJ databases">
        <authorList>
            <person name="Varghese N."/>
            <person name="Submissions S."/>
        </authorList>
    </citation>
    <scope>NUCLEOTIDE SEQUENCE [LARGE SCALE GENOMIC DNA]</scope>
    <source>
        <strain evidence="3">ATCC 27094</strain>
    </source>
</reference>
<dbReference type="STRING" id="225324.SAMN02745126_00962"/>
<dbReference type="InterPro" id="IPR011008">
    <property type="entry name" value="Dimeric_a/b-barrel"/>
</dbReference>
<gene>
    <name evidence="2" type="ORF">SAMN02745126_00962</name>
</gene>
<evidence type="ECO:0000259" key="1">
    <source>
        <dbReference type="PROSITE" id="PS51725"/>
    </source>
</evidence>
<name>A0A1T4KGQ3_9HYPH</name>
<dbReference type="Proteomes" id="UP000190092">
    <property type="component" value="Unassembled WGS sequence"/>
</dbReference>
<dbReference type="RefSeq" id="WP_170920782.1">
    <property type="nucleotide sequence ID" value="NZ_FUWJ01000001.1"/>
</dbReference>
<feature type="domain" description="ABM" evidence="1">
    <location>
        <begin position="11"/>
        <end position="100"/>
    </location>
</feature>